<keyword evidence="2" id="KW-0479">Metal-binding</keyword>
<feature type="non-terminal residue" evidence="7">
    <location>
        <position position="109"/>
    </location>
</feature>
<keyword evidence="8" id="KW-1185">Reference proteome</keyword>
<dbReference type="PROSITE" id="PS51296">
    <property type="entry name" value="RIESKE"/>
    <property type="match status" value="1"/>
</dbReference>
<dbReference type="PANTHER" id="PTHR21496:SF0">
    <property type="entry name" value="RIESKE DOMAIN-CONTAINING PROTEIN"/>
    <property type="match status" value="1"/>
</dbReference>
<dbReference type="KEGG" id="mbr:MONBRDRAFT_3327"/>
<evidence type="ECO:0000259" key="6">
    <source>
        <dbReference type="PROSITE" id="PS51296"/>
    </source>
</evidence>
<evidence type="ECO:0000313" key="7">
    <source>
        <dbReference type="EMBL" id="EDQ91219.1"/>
    </source>
</evidence>
<gene>
    <name evidence="7" type="ORF">MONBRDRAFT_3327</name>
</gene>
<reference evidence="7 8" key="1">
    <citation type="journal article" date="2008" name="Nature">
        <title>The genome of the choanoflagellate Monosiga brevicollis and the origin of metazoans.</title>
        <authorList>
            <consortium name="JGI Sequencing"/>
            <person name="King N."/>
            <person name="Westbrook M.J."/>
            <person name="Young S.L."/>
            <person name="Kuo A."/>
            <person name="Abedin M."/>
            <person name="Chapman J."/>
            <person name="Fairclough S."/>
            <person name="Hellsten U."/>
            <person name="Isogai Y."/>
            <person name="Letunic I."/>
            <person name="Marr M."/>
            <person name="Pincus D."/>
            <person name="Putnam N."/>
            <person name="Rokas A."/>
            <person name="Wright K.J."/>
            <person name="Zuzow R."/>
            <person name="Dirks W."/>
            <person name="Good M."/>
            <person name="Goodstein D."/>
            <person name="Lemons D."/>
            <person name="Li W."/>
            <person name="Lyons J.B."/>
            <person name="Morris A."/>
            <person name="Nichols S."/>
            <person name="Richter D.J."/>
            <person name="Salamov A."/>
            <person name="Bork P."/>
            <person name="Lim W.A."/>
            <person name="Manning G."/>
            <person name="Miller W.T."/>
            <person name="McGinnis W."/>
            <person name="Shapiro H."/>
            <person name="Tjian R."/>
            <person name="Grigoriev I.V."/>
            <person name="Rokhsar D."/>
        </authorList>
    </citation>
    <scope>NUCLEOTIDE SEQUENCE [LARGE SCALE GENOMIC DNA]</scope>
    <source>
        <strain evidence="8">MX1 / ATCC 50154</strain>
    </source>
</reference>
<dbReference type="InParanoid" id="A9UTB7"/>
<feature type="non-terminal residue" evidence="7">
    <location>
        <position position="1"/>
    </location>
</feature>
<evidence type="ECO:0000256" key="1">
    <source>
        <dbReference type="ARBA" id="ARBA00022714"/>
    </source>
</evidence>
<keyword evidence="1" id="KW-0001">2Fe-2S</keyword>
<evidence type="ECO:0000313" key="8">
    <source>
        <dbReference type="Proteomes" id="UP000001357"/>
    </source>
</evidence>
<sequence length="109" mass="12108">DREVAVFNDMDKWYAVDAHCYHAGGPLDAGDIEDFDGRTCIQCPMHHFLIDLATGEGLHQAVVSSRRSSCGNFETKGIKQRCHKVEARDGHVFVTLSTEGEVDSDFYSS</sequence>
<name>A9UTB7_MONBE</name>
<dbReference type="Proteomes" id="UP000001357">
    <property type="component" value="Unassembled WGS sequence"/>
</dbReference>
<dbReference type="InterPro" id="IPR036922">
    <property type="entry name" value="Rieske_2Fe-2S_sf"/>
</dbReference>
<dbReference type="EMBL" id="CH991545">
    <property type="protein sequence ID" value="EDQ91219.1"/>
    <property type="molecule type" value="Genomic_DNA"/>
</dbReference>
<dbReference type="FunFam" id="2.102.10.10:FF:000032">
    <property type="entry name" value="Rieske_[2Fe-2S]_domain/Rieske-like_[2Fe-2S ]_domain_containing_protein_-_putative"/>
    <property type="match status" value="1"/>
</dbReference>
<dbReference type="PANTHER" id="PTHR21496">
    <property type="entry name" value="FERREDOXIN-RELATED"/>
    <property type="match status" value="1"/>
</dbReference>
<comment type="cofactor">
    <cofactor evidence="5">
        <name>[2Fe-2S] cluster</name>
        <dbReference type="ChEBI" id="CHEBI:190135"/>
    </cofactor>
</comment>
<dbReference type="SUPFAM" id="SSF50022">
    <property type="entry name" value="ISP domain"/>
    <property type="match status" value="1"/>
</dbReference>
<evidence type="ECO:0000256" key="3">
    <source>
        <dbReference type="ARBA" id="ARBA00023004"/>
    </source>
</evidence>
<dbReference type="GO" id="GO:0046872">
    <property type="term" value="F:metal ion binding"/>
    <property type="evidence" value="ECO:0007669"/>
    <property type="project" value="UniProtKB-KW"/>
</dbReference>
<dbReference type="GeneID" id="5888873"/>
<dbReference type="AlphaFoldDB" id="A9UTB7"/>
<proteinExistence type="predicted"/>
<dbReference type="CDD" id="cd03467">
    <property type="entry name" value="Rieske"/>
    <property type="match status" value="1"/>
</dbReference>
<keyword evidence="3" id="KW-0408">Iron</keyword>
<evidence type="ECO:0000256" key="4">
    <source>
        <dbReference type="ARBA" id="ARBA00023014"/>
    </source>
</evidence>
<dbReference type="Gene3D" id="2.102.10.10">
    <property type="entry name" value="Rieske [2Fe-2S] iron-sulphur domain"/>
    <property type="match status" value="1"/>
</dbReference>
<dbReference type="RefSeq" id="XP_001743641.1">
    <property type="nucleotide sequence ID" value="XM_001743589.1"/>
</dbReference>
<protein>
    <recommendedName>
        <fullName evidence="6">Rieske domain-containing protein</fullName>
    </recommendedName>
</protein>
<dbReference type="OMA" id="SAVPKWC"/>
<feature type="domain" description="Rieske" evidence="6">
    <location>
        <begin position="1"/>
        <end position="94"/>
    </location>
</feature>
<dbReference type="InterPro" id="IPR054716">
    <property type="entry name" value="Sol_Rieske_ferrdox_dom"/>
</dbReference>
<dbReference type="eggNOG" id="ENOG502S06W">
    <property type="taxonomic scope" value="Eukaryota"/>
</dbReference>
<keyword evidence="4" id="KW-0411">Iron-sulfur</keyword>
<organism evidence="7 8">
    <name type="scientific">Monosiga brevicollis</name>
    <name type="common">Choanoflagellate</name>
    <dbReference type="NCBI Taxonomy" id="81824"/>
    <lineage>
        <taxon>Eukaryota</taxon>
        <taxon>Choanoflagellata</taxon>
        <taxon>Craspedida</taxon>
        <taxon>Salpingoecidae</taxon>
        <taxon>Monosiga</taxon>
    </lineage>
</organism>
<evidence type="ECO:0000256" key="2">
    <source>
        <dbReference type="ARBA" id="ARBA00022723"/>
    </source>
</evidence>
<dbReference type="Pfam" id="PF22543">
    <property type="entry name" value="Rieske_4"/>
    <property type="match status" value="1"/>
</dbReference>
<dbReference type="InterPro" id="IPR017941">
    <property type="entry name" value="Rieske_2Fe-2S"/>
</dbReference>
<dbReference type="GO" id="GO:0051537">
    <property type="term" value="F:2 iron, 2 sulfur cluster binding"/>
    <property type="evidence" value="ECO:0000318"/>
    <property type="project" value="GO_Central"/>
</dbReference>
<evidence type="ECO:0000256" key="5">
    <source>
        <dbReference type="ARBA" id="ARBA00034078"/>
    </source>
</evidence>
<dbReference type="FunCoup" id="A9UTB7">
    <property type="interactions" value="8"/>
</dbReference>
<accession>A9UTB7</accession>